<feature type="region of interest" description="Disordered" evidence="1">
    <location>
        <begin position="346"/>
        <end position="380"/>
    </location>
</feature>
<feature type="region of interest" description="Disordered" evidence="1">
    <location>
        <begin position="200"/>
        <end position="315"/>
    </location>
</feature>
<reference evidence="3" key="1">
    <citation type="submission" date="2020-10" db="EMBL/GenBank/DDBJ databases">
        <title>Chromosome-scale genome assembly of the Allis shad, Alosa alosa.</title>
        <authorList>
            <person name="Margot Z."/>
            <person name="Christophe K."/>
            <person name="Cabau C."/>
            <person name="Louis A."/>
            <person name="Berthelot C."/>
            <person name="Parey E."/>
            <person name="Roest Crollius H."/>
            <person name="Montfort J."/>
            <person name="Robinson-Rechavi M."/>
            <person name="Bucao C."/>
            <person name="Bouchez O."/>
            <person name="Gislard M."/>
            <person name="Lluch J."/>
            <person name="Milhes M."/>
            <person name="Lampietro C."/>
            <person name="Lopez Roques C."/>
            <person name="Donnadieu C."/>
            <person name="Braasch I."/>
            <person name="Desvignes T."/>
            <person name="Postlethwait J."/>
            <person name="Bobe J."/>
            <person name="Guiguen Y."/>
        </authorList>
    </citation>
    <scope>NUCLEOTIDE SEQUENCE</scope>
    <source>
        <strain evidence="3">M-15738</strain>
        <tissue evidence="3">Blood</tissue>
    </source>
</reference>
<keyword evidence="2" id="KW-0472">Membrane</keyword>
<feature type="compositionally biased region" description="Basic and acidic residues" evidence="1">
    <location>
        <begin position="356"/>
        <end position="378"/>
    </location>
</feature>
<organism evidence="3 4">
    <name type="scientific">Alosa alosa</name>
    <name type="common">allis shad</name>
    <dbReference type="NCBI Taxonomy" id="278164"/>
    <lineage>
        <taxon>Eukaryota</taxon>
        <taxon>Metazoa</taxon>
        <taxon>Chordata</taxon>
        <taxon>Craniata</taxon>
        <taxon>Vertebrata</taxon>
        <taxon>Euteleostomi</taxon>
        <taxon>Actinopterygii</taxon>
        <taxon>Neopterygii</taxon>
        <taxon>Teleostei</taxon>
        <taxon>Clupei</taxon>
        <taxon>Clupeiformes</taxon>
        <taxon>Clupeoidei</taxon>
        <taxon>Clupeidae</taxon>
        <taxon>Alosa</taxon>
    </lineage>
</organism>
<feature type="region of interest" description="Disordered" evidence="1">
    <location>
        <begin position="1"/>
        <end position="75"/>
    </location>
</feature>
<dbReference type="EMBL" id="JADWDJ010000004">
    <property type="protein sequence ID" value="KAG5282299.1"/>
    <property type="molecule type" value="Genomic_DNA"/>
</dbReference>
<proteinExistence type="predicted"/>
<feature type="compositionally biased region" description="Polar residues" evidence="1">
    <location>
        <begin position="214"/>
        <end position="227"/>
    </location>
</feature>
<feature type="compositionally biased region" description="Basic and acidic residues" evidence="1">
    <location>
        <begin position="1"/>
        <end position="25"/>
    </location>
</feature>
<evidence type="ECO:0000256" key="2">
    <source>
        <dbReference type="SAM" id="Phobius"/>
    </source>
</evidence>
<protein>
    <submittedName>
        <fullName evidence="3">Uncharacterized protein</fullName>
    </submittedName>
</protein>
<feature type="compositionally biased region" description="Basic and acidic residues" evidence="1">
    <location>
        <begin position="118"/>
        <end position="142"/>
    </location>
</feature>
<comment type="caution">
    <text evidence="3">The sequence shown here is derived from an EMBL/GenBank/DDBJ whole genome shotgun (WGS) entry which is preliminary data.</text>
</comment>
<evidence type="ECO:0000313" key="3">
    <source>
        <dbReference type="EMBL" id="KAG5282299.1"/>
    </source>
</evidence>
<accession>A0AAV6H5G0</accession>
<gene>
    <name evidence="3" type="ORF">AALO_G00054460</name>
</gene>
<feature type="compositionally biased region" description="Polar residues" evidence="1">
    <location>
        <begin position="166"/>
        <end position="176"/>
    </location>
</feature>
<evidence type="ECO:0000256" key="1">
    <source>
        <dbReference type="SAM" id="MobiDB-lite"/>
    </source>
</evidence>
<dbReference type="Proteomes" id="UP000823561">
    <property type="component" value="Chromosome 4"/>
</dbReference>
<keyword evidence="2" id="KW-1133">Transmembrane helix</keyword>
<feature type="transmembrane region" description="Helical" evidence="2">
    <location>
        <begin position="422"/>
        <end position="451"/>
    </location>
</feature>
<keyword evidence="2" id="KW-0812">Transmembrane</keyword>
<keyword evidence="4" id="KW-1185">Reference proteome</keyword>
<feature type="compositionally biased region" description="Pro residues" evidence="1">
    <location>
        <begin position="289"/>
        <end position="299"/>
    </location>
</feature>
<evidence type="ECO:0000313" key="4">
    <source>
        <dbReference type="Proteomes" id="UP000823561"/>
    </source>
</evidence>
<name>A0AAV6H5G0_9TELE</name>
<feature type="compositionally biased region" description="Polar residues" evidence="1">
    <location>
        <begin position="346"/>
        <end position="355"/>
    </location>
</feature>
<sequence length="454" mass="49330">MPPSETRHTDPKPDIATDIPHHSDPPDQAAPCLLLGDEMDGNKHKDTRLTSAEEMDANKDKETRLTSAEEMEDDFEELTTLAEEAGEIGDLEKIDTSERFEGAEEEPGEIEEKIDTSERFEGAEEEPGKIEEKIDTSERFEGAEEEPGEIEDKIDTSERFEGAERSTVTELESPISSDILDEHAQNGSTEVVGVEIALEENADLEEVPRVSPGPLTSTVESGSQSEISRGRELRLKEESAQAAGEDLSSSAASRLLPTHQSPVHPGPTGEDSMTLSLSDTIFDADKSPKPPLHPKPCKPPALEESTASLDSKFTNHEDLAVTSDLRPVEQKNFAEEMALPQYFTIDSHTTTPSTRDASHVPEKDSLDVSAGTEEKESPVEASCPACPTILTLEAPEDALEMPGNSVGTLDGPVSIWRTLRPAMFGMSVVTCFIAAVQEPSILLVLGLYLVVHCF</sequence>
<feature type="region of interest" description="Disordered" evidence="1">
    <location>
        <begin position="118"/>
        <end position="187"/>
    </location>
</feature>
<feature type="compositionally biased region" description="Basic and acidic residues" evidence="1">
    <location>
        <begin position="228"/>
        <end position="239"/>
    </location>
</feature>
<feature type="compositionally biased region" description="Basic and acidic residues" evidence="1">
    <location>
        <begin position="150"/>
        <end position="164"/>
    </location>
</feature>
<dbReference type="AlphaFoldDB" id="A0AAV6H5G0"/>